<proteinExistence type="predicted"/>
<dbReference type="AlphaFoldDB" id="A0A6G1I6S2"/>
<organism evidence="2 3">
    <name type="scientific">Trichodelitschia bisporula</name>
    <dbReference type="NCBI Taxonomy" id="703511"/>
    <lineage>
        <taxon>Eukaryota</taxon>
        <taxon>Fungi</taxon>
        <taxon>Dikarya</taxon>
        <taxon>Ascomycota</taxon>
        <taxon>Pezizomycotina</taxon>
        <taxon>Dothideomycetes</taxon>
        <taxon>Dothideomycetes incertae sedis</taxon>
        <taxon>Phaeotrichales</taxon>
        <taxon>Phaeotrichaceae</taxon>
        <taxon>Trichodelitschia</taxon>
    </lineage>
</organism>
<protein>
    <submittedName>
        <fullName evidence="2">Uncharacterized protein</fullName>
    </submittedName>
</protein>
<dbReference type="Proteomes" id="UP000799640">
    <property type="component" value="Unassembled WGS sequence"/>
</dbReference>
<feature type="region of interest" description="Disordered" evidence="1">
    <location>
        <begin position="41"/>
        <end position="66"/>
    </location>
</feature>
<evidence type="ECO:0000313" key="3">
    <source>
        <dbReference type="Proteomes" id="UP000799640"/>
    </source>
</evidence>
<name>A0A6G1I6S2_9PEZI</name>
<keyword evidence="3" id="KW-1185">Reference proteome</keyword>
<reference evidence="2" key="1">
    <citation type="journal article" date="2020" name="Stud. Mycol.">
        <title>101 Dothideomycetes genomes: a test case for predicting lifestyles and emergence of pathogens.</title>
        <authorList>
            <person name="Haridas S."/>
            <person name="Albert R."/>
            <person name="Binder M."/>
            <person name="Bloem J."/>
            <person name="Labutti K."/>
            <person name="Salamov A."/>
            <person name="Andreopoulos B."/>
            <person name="Baker S."/>
            <person name="Barry K."/>
            <person name="Bills G."/>
            <person name="Bluhm B."/>
            <person name="Cannon C."/>
            <person name="Castanera R."/>
            <person name="Culley D."/>
            <person name="Daum C."/>
            <person name="Ezra D."/>
            <person name="Gonzalez J."/>
            <person name="Henrissat B."/>
            <person name="Kuo A."/>
            <person name="Liang C."/>
            <person name="Lipzen A."/>
            <person name="Lutzoni F."/>
            <person name="Magnuson J."/>
            <person name="Mondo S."/>
            <person name="Nolan M."/>
            <person name="Ohm R."/>
            <person name="Pangilinan J."/>
            <person name="Park H.-J."/>
            <person name="Ramirez L."/>
            <person name="Alfaro M."/>
            <person name="Sun H."/>
            <person name="Tritt A."/>
            <person name="Yoshinaga Y."/>
            <person name="Zwiers L.-H."/>
            <person name="Turgeon B."/>
            <person name="Goodwin S."/>
            <person name="Spatafora J."/>
            <person name="Crous P."/>
            <person name="Grigoriev I."/>
        </authorList>
    </citation>
    <scope>NUCLEOTIDE SEQUENCE</scope>
    <source>
        <strain evidence="2">CBS 262.69</strain>
    </source>
</reference>
<evidence type="ECO:0000313" key="2">
    <source>
        <dbReference type="EMBL" id="KAF2403884.1"/>
    </source>
</evidence>
<accession>A0A6G1I6S2</accession>
<evidence type="ECO:0000256" key="1">
    <source>
        <dbReference type="SAM" id="MobiDB-lite"/>
    </source>
</evidence>
<sequence>MGEGLKTGCWGTNPSFQLSHPLALASAGVCARSRLLPLPHAFRSRGPETTSTPCPASPPPTPKSHRKRLWLHRSAKPPRWGGHDFLSGGLSTMPNSGRMNYVPQTSIQLRSRPRAVSTFGLKSVAFTLAAVSDLYHPRTRRIGVCATGWTLHLGLTMSRWPHPCTSCLSERCRVARKNAFVKASEQHFPALRSVGDKIFGRGFTENGNASLTYSTASRPPHLRAISPTGCTCMI</sequence>
<gene>
    <name evidence="2" type="ORF">EJ06DRAFT_298502</name>
</gene>
<dbReference type="EMBL" id="ML996689">
    <property type="protein sequence ID" value="KAF2403884.1"/>
    <property type="molecule type" value="Genomic_DNA"/>
</dbReference>